<comment type="caution">
    <text evidence="2">The sequence shown here is derived from an EMBL/GenBank/DDBJ whole genome shotgun (WGS) entry which is preliminary data.</text>
</comment>
<accession>A0ABT5ZND8</accession>
<dbReference type="Proteomes" id="UP001216579">
    <property type="component" value="Unassembled WGS sequence"/>
</dbReference>
<dbReference type="InterPro" id="IPR036388">
    <property type="entry name" value="WH-like_DNA-bd_sf"/>
</dbReference>
<dbReference type="InterPro" id="IPR009492">
    <property type="entry name" value="TniQ"/>
</dbReference>
<dbReference type="RefSeq" id="WP_276094545.1">
    <property type="nucleotide sequence ID" value="NZ_JARJBC010000012.1"/>
</dbReference>
<evidence type="ECO:0000259" key="1">
    <source>
        <dbReference type="PROSITE" id="PS50931"/>
    </source>
</evidence>
<dbReference type="PROSITE" id="PS50931">
    <property type="entry name" value="HTH_LYSR"/>
    <property type="match status" value="1"/>
</dbReference>
<protein>
    <submittedName>
        <fullName evidence="2">TniQ family protein</fullName>
    </submittedName>
</protein>
<organism evidence="2 3">
    <name type="scientific">Streptomyces silvisoli</name>
    <dbReference type="NCBI Taxonomy" id="3034235"/>
    <lineage>
        <taxon>Bacteria</taxon>
        <taxon>Bacillati</taxon>
        <taxon>Actinomycetota</taxon>
        <taxon>Actinomycetes</taxon>
        <taxon>Kitasatosporales</taxon>
        <taxon>Streptomycetaceae</taxon>
        <taxon>Streptomyces</taxon>
    </lineage>
</organism>
<gene>
    <name evidence="2" type="ORF">P3G67_19235</name>
</gene>
<dbReference type="Gene3D" id="1.10.10.10">
    <property type="entry name" value="Winged helix-like DNA-binding domain superfamily/Winged helix DNA-binding domain"/>
    <property type="match status" value="1"/>
</dbReference>
<dbReference type="SUPFAM" id="SSF46785">
    <property type="entry name" value="Winged helix' DNA-binding domain"/>
    <property type="match status" value="1"/>
</dbReference>
<dbReference type="EMBL" id="JARJBC010000012">
    <property type="protein sequence ID" value="MDF3291331.1"/>
    <property type="molecule type" value="Genomic_DNA"/>
</dbReference>
<evidence type="ECO:0000313" key="3">
    <source>
        <dbReference type="Proteomes" id="UP001216579"/>
    </source>
</evidence>
<reference evidence="2 3" key="1">
    <citation type="submission" date="2023-03" db="EMBL/GenBank/DDBJ databases">
        <title>Draft genome sequence of Streptomyces sp. RB6PN23 isolated from peat swamp forest in Thailand.</title>
        <authorList>
            <person name="Klaysubun C."/>
            <person name="Duangmal K."/>
        </authorList>
    </citation>
    <scope>NUCLEOTIDE SEQUENCE [LARGE SCALE GENOMIC DNA]</scope>
    <source>
        <strain evidence="2 3">RB6PN23</strain>
    </source>
</reference>
<sequence length="886" mass="98653">MNEGVRTLPIRLPPLPGEALDSWLEALARRLDSPLGDVLRHFGLPARSGRGDHLRGIPTDWTILLDRRQAAAIAHASGLGEQTITGMTLAHYDGRAIRINFERRYVNRWVLWGRGAGSRFCPDCLTDSGGRWPLFWRLGWAFACPRHHRLLADCCPNCGRIQRRLPRSGRLIPGLGICGNPPSRQDGDPSGGCGFDLTETETPLLPAGHAALIAQDRLLEIIDSGTASFGAYIADPQPTRTALADIRAVGGRVLADLPADNIRSLVPADIADMHLTPEPDSRLASRASERPGFMAPPRAVSAAVAVIAALRVLEPGDVHEGGEVMRSLLEAMRERLYQISPRSIDTWGKGLSPVLHGVYLAALAPSFRTSEQLRFRTPTTMPSRPKSTSRAVARRARKVPSTFWPSWAVRLTPSNGIYPRTLAPVLASSLLIVGSCTQLTTAAGFLGSVTDGVTMSRILQALQNHPHWQDMVTALLRLVDYLDAHDVPIDYQRRRRLDYTRLLPHARWLDICRRTGTVPGSGPRERIVRCQLFQRISGLPAEAAPDYPSINEARFRAEVARFAVFQTPELAAALVDEARYFLAAHRVRDEPVTWQPPMSLLAGLELPGSDPAHIDVSRLHTLIRQHKNPVQHAAKTFGTSIRVVRHLLDEHPAPAAPLTKRAARATGHIRFQARQAVPKETFTRLYQDEHRSLKQIEALTGFSSHLLTTLAREYGIPLRDGPQDYKRWTVERDWLIEQYVIRQRSLTDLADETGMSRMTMSRWAHTHNIPVQPGRAGSHNAALRAPDILRKAFSDTYAWQRVERFLDAVAHPTLYEAAQTLAINYTTLTTQIARLEQELGQPLLERAERGRAMQLTPFGQRVTVAARKFRAEEMTRQVMQDPPAKP</sequence>
<feature type="domain" description="HTH lysR-type" evidence="1">
    <location>
        <begin position="816"/>
        <end position="856"/>
    </location>
</feature>
<dbReference type="Pfam" id="PF06527">
    <property type="entry name" value="TniQ"/>
    <property type="match status" value="1"/>
</dbReference>
<name>A0ABT5ZND8_9ACTN</name>
<dbReference type="Pfam" id="PF00126">
    <property type="entry name" value="HTH_1"/>
    <property type="match status" value="1"/>
</dbReference>
<evidence type="ECO:0000313" key="2">
    <source>
        <dbReference type="EMBL" id="MDF3291331.1"/>
    </source>
</evidence>
<dbReference type="InterPro" id="IPR000847">
    <property type="entry name" value="LysR_HTH_N"/>
</dbReference>
<proteinExistence type="predicted"/>
<dbReference type="InterPro" id="IPR036390">
    <property type="entry name" value="WH_DNA-bd_sf"/>
</dbReference>
<keyword evidence="3" id="KW-1185">Reference proteome</keyword>